<name>A3U573_CROAH</name>
<dbReference type="InterPro" id="IPR012910">
    <property type="entry name" value="Plug_dom"/>
</dbReference>
<proteinExistence type="inferred from homology"/>
<organism evidence="17 18">
    <name type="scientific">Croceibacter atlanticus (strain ATCC BAA-628 / JCM 21780 / CIP 108009 / IAM 15332 / KCTC 12090 / HTCC2559)</name>
    <dbReference type="NCBI Taxonomy" id="216432"/>
    <lineage>
        <taxon>Bacteria</taxon>
        <taxon>Pseudomonadati</taxon>
        <taxon>Bacteroidota</taxon>
        <taxon>Flavobacteriia</taxon>
        <taxon>Flavobacteriales</taxon>
        <taxon>Flavobacteriaceae</taxon>
        <taxon>Croceibacter</taxon>
    </lineage>
</organism>
<dbReference type="eggNOG" id="COG4772">
    <property type="taxonomic scope" value="Bacteria"/>
</dbReference>
<comment type="subcellular location">
    <subcellularLocation>
        <location evidence="1 12">Cell outer membrane</location>
        <topology evidence="1 12">Multi-pass membrane protein</topology>
    </subcellularLocation>
</comment>
<evidence type="ECO:0000259" key="15">
    <source>
        <dbReference type="Pfam" id="PF00593"/>
    </source>
</evidence>
<evidence type="ECO:0000256" key="1">
    <source>
        <dbReference type="ARBA" id="ARBA00004571"/>
    </source>
</evidence>
<keyword evidence="4" id="KW-0410">Iron transport</keyword>
<dbReference type="Pfam" id="PF07715">
    <property type="entry name" value="Plug"/>
    <property type="match status" value="1"/>
</dbReference>
<feature type="domain" description="TonB-dependent receptor plug" evidence="16">
    <location>
        <begin position="114"/>
        <end position="222"/>
    </location>
</feature>
<dbReference type="Pfam" id="PF00593">
    <property type="entry name" value="TonB_dep_Rec_b-barrel"/>
    <property type="match status" value="1"/>
</dbReference>
<dbReference type="EMBL" id="CP002046">
    <property type="protein sequence ID" value="EAP87390.1"/>
    <property type="molecule type" value="Genomic_DNA"/>
</dbReference>
<gene>
    <name evidence="17" type="ordered locus">CA2559_01505</name>
</gene>
<dbReference type="PANTHER" id="PTHR32552">
    <property type="entry name" value="FERRICHROME IRON RECEPTOR-RELATED"/>
    <property type="match status" value="1"/>
</dbReference>
<evidence type="ECO:0000256" key="3">
    <source>
        <dbReference type="ARBA" id="ARBA00022452"/>
    </source>
</evidence>
<evidence type="ECO:0000259" key="16">
    <source>
        <dbReference type="Pfam" id="PF07715"/>
    </source>
</evidence>
<dbReference type="InterPro" id="IPR000531">
    <property type="entry name" value="Beta-barrel_TonB"/>
</dbReference>
<dbReference type="RefSeq" id="WP_013186068.1">
    <property type="nucleotide sequence ID" value="NC_014230.1"/>
</dbReference>
<evidence type="ECO:0000256" key="11">
    <source>
        <dbReference type="ARBA" id="ARBA00023237"/>
    </source>
</evidence>
<dbReference type="AlphaFoldDB" id="A3U573"/>
<keyword evidence="3 12" id="KW-1134">Transmembrane beta strand</keyword>
<keyword evidence="9 13" id="KW-0798">TonB box</keyword>
<evidence type="ECO:0000256" key="6">
    <source>
        <dbReference type="ARBA" id="ARBA00022729"/>
    </source>
</evidence>
<dbReference type="Proteomes" id="UP000002297">
    <property type="component" value="Chromosome"/>
</dbReference>
<keyword evidence="5 12" id="KW-0812">Transmembrane</keyword>
<dbReference type="STRING" id="216432.CA2559_01505"/>
<evidence type="ECO:0000256" key="10">
    <source>
        <dbReference type="ARBA" id="ARBA00023136"/>
    </source>
</evidence>
<dbReference type="PANTHER" id="PTHR32552:SF68">
    <property type="entry name" value="FERRICHROME OUTER MEMBRANE TRANSPORTER_PHAGE RECEPTOR"/>
    <property type="match status" value="1"/>
</dbReference>
<dbReference type="Pfam" id="PF13715">
    <property type="entry name" value="CarbopepD_reg_2"/>
    <property type="match status" value="1"/>
</dbReference>
<dbReference type="SUPFAM" id="SSF49464">
    <property type="entry name" value="Carboxypeptidase regulatory domain-like"/>
    <property type="match status" value="1"/>
</dbReference>
<evidence type="ECO:0000256" key="5">
    <source>
        <dbReference type="ARBA" id="ARBA00022692"/>
    </source>
</evidence>
<feature type="chain" id="PRO_5002659808" evidence="14">
    <location>
        <begin position="20"/>
        <end position="803"/>
    </location>
</feature>
<dbReference type="Gene3D" id="2.60.40.1120">
    <property type="entry name" value="Carboxypeptidase-like, regulatory domain"/>
    <property type="match status" value="1"/>
</dbReference>
<feature type="domain" description="TonB-dependent receptor-like beta-barrel" evidence="15">
    <location>
        <begin position="322"/>
        <end position="755"/>
    </location>
</feature>
<evidence type="ECO:0000313" key="17">
    <source>
        <dbReference type="EMBL" id="EAP87390.1"/>
    </source>
</evidence>
<sequence length="803" mass="89662">MKTVSILLCALFVSASTFAQEFQLSGNVTNSKNEPIEGVSIFIKGITTGTETNALGNYNFSLEKEQYTIVVSYVGMITQEQTINLEEDVTANFVLLEDSEILDEVLVRSVRVTADSPITYSNISKEEIEDRNLGQDIPILLNYQPAVVTTSDAGAGVGYTGIRVRGSDATRVNVTINGIPYNDAESQGTFWVNLGDFASSTENIQLQRGVGTSVNGSGAFGASLNILTDAVKDEAYGELSGSVGSFNTRKATLRFGTGTLSDHFSVSGRLSKIDSDGYIDRATSDLKGYFLQAAYKDDNTLIKAITFGGFEETYQAYYGVDEATLQSDRTFNTVGQQFDREGNFEGFYENEVDNYRQDHYQLLWNERYNNNWSTNVALNYTRGAGYFEQYVDEFYYSNILFSGDAQLDFFGVDPVTIDGEEFTTTDYVRRRWLDNNFLAVNASVNYKNESLDVTTGAFYSTYKGDHYGEILSTEIPIGFLPYDRYYDGDSEKNEFSAFSKATLKFGDKWSVYGDAQIRLVDYEAIGGSDDLDVDESYTFFNPKLGTNYKLNTENSLYLSYARANREPNRTDFENGNPEPEQLDDFELGWRLNNPKFQISTNVYYMNYNNQLVLTGEIDDVGSPIRANSGSSYRLGLEVDASVQILKNLIWNPNMAISTNKNRDFVTSLDGSLVNLGNTEISYSPNVIAGNAIKYIPVKNLELQMLNKYVGEQYLSNVEAPLSKLDSYFTTDLNVQYTFSTNSLFKEIVITGLVNNIFSEEYVNNGYYFTFDGGNEDGSITTFEGAGFFPQAKANFLLGATLKF</sequence>
<dbReference type="InterPro" id="IPR037066">
    <property type="entry name" value="Plug_dom_sf"/>
</dbReference>
<dbReference type="OrthoDB" id="9761152at2"/>
<dbReference type="KEGG" id="cat:CA2559_01505"/>
<dbReference type="PROSITE" id="PS52016">
    <property type="entry name" value="TONB_DEPENDENT_REC_3"/>
    <property type="match status" value="1"/>
</dbReference>
<keyword evidence="17" id="KW-0675">Receptor</keyword>
<reference evidence="17 18" key="1">
    <citation type="journal article" date="2010" name="J. Bacteriol.">
        <title>The complete genome sequence of Croceibacter atlanticus HTCC2559T.</title>
        <authorList>
            <person name="Oh H.M."/>
            <person name="Kang I."/>
            <person name="Ferriera S."/>
            <person name="Giovannoni S.J."/>
            <person name="Cho J.C."/>
        </authorList>
    </citation>
    <scope>NUCLEOTIDE SEQUENCE [LARGE SCALE GENOMIC DNA]</scope>
    <source>
        <strain evidence="18">ATCC BAA-628 / HTCC2559 / KCTC 12090</strain>
    </source>
</reference>
<evidence type="ECO:0000256" key="4">
    <source>
        <dbReference type="ARBA" id="ARBA00022496"/>
    </source>
</evidence>
<dbReference type="GeneID" id="89452102"/>
<evidence type="ECO:0000256" key="12">
    <source>
        <dbReference type="PROSITE-ProRule" id="PRU01360"/>
    </source>
</evidence>
<evidence type="ECO:0000256" key="13">
    <source>
        <dbReference type="RuleBase" id="RU003357"/>
    </source>
</evidence>
<dbReference type="Gene3D" id="2.170.130.10">
    <property type="entry name" value="TonB-dependent receptor, plug domain"/>
    <property type="match status" value="1"/>
</dbReference>
<evidence type="ECO:0000256" key="7">
    <source>
        <dbReference type="ARBA" id="ARBA00023004"/>
    </source>
</evidence>
<dbReference type="InterPro" id="IPR008969">
    <property type="entry name" value="CarboxyPept-like_regulatory"/>
</dbReference>
<dbReference type="SUPFAM" id="SSF56935">
    <property type="entry name" value="Porins"/>
    <property type="match status" value="1"/>
</dbReference>
<feature type="signal peptide" evidence="14">
    <location>
        <begin position="1"/>
        <end position="19"/>
    </location>
</feature>
<keyword evidence="11 12" id="KW-0998">Cell outer membrane</keyword>
<evidence type="ECO:0000256" key="8">
    <source>
        <dbReference type="ARBA" id="ARBA00023065"/>
    </source>
</evidence>
<keyword evidence="6 14" id="KW-0732">Signal</keyword>
<evidence type="ECO:0000313" key="18">
    <source>
        <dbReference type="Proteomes" id="UP000002297"/>
    </source>
</evidence>
<dbReference type="InterPro" id="IPR036942">
    <property type="entry name" value="Beta-barrel_TonB_sf"/>
</dbReference>
<dbReference type="HOGENOM" id="CLU_378515_0_0_10"/>
<keyword evidence="10 12" id="KW-0472">Membrane</keyword>
<accession>A3U573</accession>
<keyword evidence="7" id="KW-0408">Iron</keyword>
<keyword evidence="2 12" id="KW-0813">Transport</keyword>
<dbReference type="GO" id="GO:0009279">
    <property type="term" value="C:cell outer membrane"/>
    <property type="evidence" value="ECO:0007669"/>
    <property type="project" value="UniProtKB-SubCell"/>
</dbReference>
<evidence type="ECO:0000256" key="9">
    <source>
        <dbReference type="ARBA" id="ARBA00023077"/>
    </source>
</evidence>
<dbReference type="InterPro" id="IPR039426">
    <property type="entry name" value="TonB-dep_rcpt-like"/>
</dbReference>
<keyword evidence="8" id="KW-0406">Ion transport</keyword>
<evidence type="ECO:0000256" key="2">
    <source>
        <dbReference type="ARBA" id="ARBA00022448"/>
    </source>
</evidence>
<keyword evidence="18" id="KW-1185">Reference proteome</keyword>
<comment type="similarity">
    <text evidence="12 13">Belongs to the TonB-dependent receptor family.</text>
</comment>
<protein>
    <submittedName>
        <fullName evidence="17">Putative TonB-dependent transmembrane receptor protein</fullName>
    </submittedName>
</protein>
<evidence type="ECO:0000256" key="14">
    <source>
        <dbReference type="SAM" id="SignalP"/>
    </source>
</evidence>
<dbReference type="Gene3D" id="2.40.170.20">
    <property type="entry name" value="TonB-dependent receptor, beta-barrel domain"/>
    <property type="match status" value="1"/>
</dbReference>
<dbReference type="GO" id="GO:0015344">
    <property type="term" value="F:siderophore uptake transmembrane transporter activity"/>
    <property type="evidence" value="ECO:0007669"/>
    <property type="project" value="TreeGrafter"/>
</dbReference>